<keyword evidence="1" id="KW-0812">Transmembrane</keyword>
<reference evidence="2" key="1">
    <citation type="submission" date="2020-05" db="EMBL/GenBank/DDBJ databases">
        <authorList>
            <person name="Chiriac C."/>
            <person name="Salcher M."/>
            <person name="Ghai R."/>
            <person name="Kavagutti S V."/>
        </authorList>
    </citation>
    <scope>NUCLEOTIDE SEQUENCE</scope>
</reference>
<feature type="transmembrane region" description="Helical" evidence="1">
    <location>
        <begin position="467"/>
        <end position="488"/>
    </location>
</feature>
<feature type="transmembrane region" description="Helical" evidence="1">
    <location>
        <begin position="86"/>
        <end position="105"/>
    </location>
</feature>
<protein>
    <submittedName>
        <fullName evidence="2">Unannotated protein</fullName>
    </submittedName>
</protein>
<dbReference type="PANTHER" id="PTHR37305">
    <property type="entry name" value="INTEGRAL MEMBRANE PROTEIN-RELATED"/>
    <property type="match status" value="1"/>
</dbReference>
<feature type="transmembrane region" description="Helical" evidence="1">
    <location>
        <begin position="21"/>
        <end position="42"/>
    </location>
</feature>
<feature type="transmembrane region" description="Helical" evidence="1">
    <location>
        <begin position="163"/>
        <end position="185"/>
    </location>
</feature>
<feature type="transmembrane region" description="Helical" evidence="1">
    <location>
        <begin position="401"/>
        <end position="422"/>
    </location>
</feature>
<feature type="transmembrane region" description="Helical" evidence="1">
    <location>
        <begin position="350"/>
        <end position="369"/>
    </location>
</feature>
<feature type="transmembrane region" description="Helical" evidence="1">
    <location>
        <begin position="442"/>
        <end position="460"/>
    </location>
</feature>
<name>A0A6J7EPA7_9ZZZZ</name>
<dbReference type="Pfam" id="PF12679">
    <property type="entry name" value="ABC2_membrane_2"/>
    <property type="match status" value="1"/>
</dbReference>
<feature type="transmembrane region" description="Helical" evidence="1">
    <location>
        <begin position="241"/>
        <end position="259"/>
    </location>
</feature>
<keyword evidence="1" id="KW-0472">Membrane</keyword>
<gene>
    <name evidence="2" type="ORF">UFOPK3444_01458</name>
</gene>
<evidence type="ECO:0000313" key="2">
    <source>
        <dbReference type="EMBL" id="CAB4881333.1"/>
    </source>
</evidence>
<feature type="transmembrane region" description="Helical" evidence="1">
    <location>
        <begin position="126"/>
        <end position="151"/>
    </location>
</feature>
<keyword evidence="1" id="KW-1133">Transmembrane helix</keyword>
<dbReference type="GO" id="GO:0005886">
    <property type="term" value="C:plasma membrane"/>
    <property type="evidence" value="ECO:0007669"/>
    <property type="project" value="UniProtKB-SubCell"/>
</dbReference>
<feature type="transmembrane region" description="Helical" evidence="1">
    <location>
        <begin position="297"/>
        <end position="317"/>
    </location>
</feature>
<proteinExistence type="predicted"/>
<dbReference type="GO" id="GO:0140359">
    <property type="term" value="F:ABC-type transporter activity"/>
    <property type="evidence" value="ECO:0007669"/>
    <property type="project" value="InterPro"/>
</dbReference>
<sequence>MTKTPFAVVAGLGWRRARTGAIAWGLVFALSVVAIVAAYSAAYGTPEERQQLFRLFGANKGISALFGSPRGLDTVGGFTAWRSMGFLPLVTAAWGLVIATGALRGEEDEGRRATILAGAISRSRSTAATLTGLGLAGLLLFLITAVFTVGSALINGGFSAGDALFLTLAYCAAGPPFMALGAFTAQIAPNRRQASGIAAAVLGVAYILRIAADADASLSWLRWLTPIGWVMELRPIVDPRAWPLLLLALWTIFFGLLAIRVASGRDDEAAFLQSSSSRKPRTFLLASSLGLALRERLGGLAAWVLGTGLSMFAIGLLSKAITKVATQSGGLQKHIEQTTSNPVDISTPTGYLAVMFVFVVIVVSLHAVGHSNVTAEEEREGRSATALAAPLSRNAWLGGRVGVGLIGCLAVSLAAAIGAWLGSVVSGAGVSLLDMLGAAANMLPAVLLFLGIGFAAFAYVPRHASAIAWSAIGISYLWEQTGAVIKAPEWVLSFSPFHWVKPVPAVDPALTALFVLGIAGIVLLGLAFHRFNRRDLSSK</sequence>
<feature type="transmembrane region" description="Helical" evidence="1">
    <location>
        <begin position="508"/>
        <end position="529"/>
    </location>
</feature>
<dbReference type="PANTHER" id="PTHR37305:SF1">
    <property type="entry name" value="MEMBRANE PROTEIN"/>
    <property type="match status" value="1"/>
</dbReference>
<dbReference type="EMBL" id="CAFBLU010000036">
    <property type="protein sequence ID" value="CAB4881333.1"/>
    <property type="molecule type" value="Genomic_DNA"/>
</dbReference>
<dbReference type="AlphaFoldDB" id="A0A6J7EPA7"/>
<feature type="transmembrane region" description="Helical" evidence="1">
    <location>
        <begin position="197"/>
        <end position="221"/>
    </location>
</feature>
<evidence type="ECO:0000256" key="1">
    <source>
        <dbReference type="SAM" id="Phobius"/>
    </source>
</evidence>
<accession>A0A6J7EPA7</accession>
<organism evidence="2">
    <name type="scientific">freshwater metagenome</name>
    <dbReference type="NCBI Taxonomy" id="449393"/>
    <lineage>
        <taxon>unclassified sequences</taxon>
        <taxon>metagenomes</taxon>
        <taxon>ecological metagenomes</taxon>
    </lineage>
</organism>